<keyword evidence="3" id="KW-1185">Reference proteome</keyword>
<feature type="compositionally biased region" description="Polar residues" evidence="1">
    <location>
        <begin position="147"/>
        <end position="156"/>
    </location>
</feature>
<dbReference type="AlphaFoldDB" id="A0AAE1A2L9"/>
<evidence type="ECO:0000313" key="3">
    <source>
        <dbReference type="Proteomes" id="UP001283361"/>
    </source>
</evidence>
<sequence>MPVIRGRVSRTFAHEVVFKGTWIRAGKATLPPLWLARRSALLFSILSTWEVCALIASRQRLFDLFDAFFDPKVSPEETGLSDGEEPGLSDGEGERDVTCSSACPSEPGLSDGEGERDVTCSSACPSEPGLSDGEGQKQVGENVEAIATSNASNNYV</sequence>
<evidence type="ECO:0000313" key="2">
    <source>
        <dbReference type="EMBL" id="KAK3779157.1"/>
    </source>
</evidence>
<reference evidence="2" key="1">
    <citation type="journal article" date="2023" name="G3 (Bethesda)">
        <title>A reference genome for the long-term kleptoplast-retaining sea slug Elysia crispata morphotype clarki.</title>
        <authorList>
            <person name="Eastman K.E."/>
            <person name="Pendleton A.L."/>
            <person name="Shaikh M.A."/>
            <person name="Suttiyut T."/>
            <person name="Ogas R."/>
            <person name="Tomko P."/>
            <person name="Gavelis G."/>
            <person name="Widhalm J.R."/>
            <person name="Wisecaver J.H."/>
        </authorList>
    </citation>
    <scope>NUCLEOTIDE SEQUENCE</scope>
    <source>
        <strain evidence="2">ECLA1</strain>
    </source>
</reference>
<dbReference type="Proteomes" id="UP001283361">
    <property type="component" value="Unassembled WGS sequence"/>
</dbReference>
<evidence type="ECO:0000256" key="1">
    <source>
        <dbReference type="SAM" id="MobiDB-lite"/>
    </source>
</evidence>
<comment type="caution">
    <text evidence="2">The sequence shown here is derived from an EMBL/GenBank/DDBJ whole genome shotgun (WGS) entry which is preliminary data.</text>
</comment>
<dbReference type="EMBL" id="JAWDGP010002877">
    <property type="protein sequence ID" value="KAK3779157.1"/>
    <property type="molecule type" value="Genomic_DNA"/>
</dbReference>
<feature type="region of interest" description="Disordered" evidence="1">
    <location>
        <begin position="72"/>
        <end position="156"/>
    </location>
</feature>
<proteinExistence type="predicted"/>
<feature type="compositionally biased region" description="Acidic residues" evidence="1">
    <location>
        <begin position="82"/>
        <end position="91"/>
    </location>
</feature>
<protein>
    <submittedName>
        <fullName evidence="2">Uncharacterized protein</fullName>
    </submittedName>
</protein>
<organism evidence="2 3">
    <name type="scientific">Elysia crispata</name>
    <name type="common">lettuce slug</name>
    <dbReference type="NCBI Taxonomy" id="231223"/>
    <lineage>
        <taxon>Eukaryota</taxon>
        <taxon>Metazoa</taxon>
        <taxon>Spiralia</taxon>
        <taxon>Lophotrochozoa</taxon>
        <taxon>Mollusca</taxon>
        <taxon>Gastropoda</taxon>
        <taxon>Heterobranchia</taxon>
        <taxon>Euthyneura</taxon>
        <taxon>Panpulmonata</taxon>
        <taxon>Sacoglossa</taxon>
        <taxon>Placobranchoidea</taxon>
        <taxon>Plakobranchidae</taxon>
        <taxon>Elysia</taxon>
    </lineage>
</organism>
<accession>A0AAE1A2L9</accession>
<gene>
    <name evidence="2" type="ORF">RRG08_037219</name>
</gene>
<name>A0AAE1A2L9_9GAST</name>